<evidence type="ECO:0000256" key="6">
    <source>
        <dbReference type="ARBA" id="ARBA00022729"/>
    </source>
</evidence>
<evidence type="ECO:0000256" key="2">
    <source>
        <dbReference type="ARBA" id="ARBA00011233"/>
    </source>
</evidence>
<dbReference type="Gene3D" id="2.40.160.10">
    <property type="entry name" value="Porin"/>
    <property type="match status" value="1"/>
</dbReference>
<reference evidence="13 14" key="1">
    <citation type="submission" date="2020-04" db="EMBL/GenBank/DDBJ databases">
        <authorList>
            <person name="De Canck E."/>
        </authorList>
    </citation>
    <scope>NUCLEOTIDE SEQUENCE [LARGE SCALE GENOMIC DNA]</scope>
    <source>
        <strain evidence="13 14">LMG 29739</strain>
    </source>
</reference>
<dbReference type="InterPro" id="IPR023614">
    <property type="entry name" value="Porin_dom_sf"/>
</dbReference>
<dbReference type="RefSeq" id="WP_175113195.1">
    <property type="nucleotide sequence ID" value="NZ_CADIKF010000038.1"/>
</dbReference>
<feature type="domain" description="Porin" evidence="12">
    <location>
        <begin position="12"/>
        <end position="325"/>
    </location>
</feature>
<proteinExistence type="predicted"/>
<evidence type="ECO:0000256" key="8">
    <source>
        <dbReference type="ARBA" id="ARBA00023114"/>
    </source>
</evidence>
<feature type="signal peptide" evidence="11">
    <location>
        <begin position="1"/>
        <end position="25"/>
    </location>
</feature>
<dbReference type="GO" id="GO:0006811">
    <property type="term" value="P:monoatomic ion transport"/>
    <property type="evidence" value="ECO:0007669"/>
    <property type="project" value="UniProtKB-KW"/>
</dbReference>
<evidence type="ECO:0000256" key="3">
    <source>
        <dbReference type="ARBA" id="ARBA00022448"/>
    </source>
</evidence>
<evidence type="ECO:0000256" key="5">
    <source>
        <dbReference type="ARBA" id="ARBA00022692"/>
    </source>
</evidence>
<accession>A0A6J5EDE9</accession>
<evidence type="ECO:0000256" key="4">
    <source>
        <dbReference type="ARBA" id="ARBA00022452"/>
    </source>
</evidence>
<dbReference type="Pfam" id="PF13609">
    <property type="entry name" value="Porin_4"/>
    <property type="match status" value="1"/>
</dbReference>
<dbReference type="InterPro" id="IPR033900">
    <property type="entry name" value="Gram_neg_porin_domain"/>
</dbReference>
<keyword evidence="9" id="KW-0472">Membrane</keyword>
<evidence type="ECO:0000256" key="7">
    <source>
        <dbReference type="ARBA" id="ARBA00023065"/>
    </source>
</evidence>
<name>A0A6J5EDE9_9BURK</name>
<keyword evidence="5" id="KW-0812">Transmembrane</keyword>
<gene>
    <name evidence="13" type="ORF">LMG29739_04386</name>
</gene>
<keyword evidence="4" id="KW-1134">Transmembrane beta strand</keyword>
<sequence>MNRKLRRAFPAAALASLCWSGHAAAQSSVTLYGDVDAFVGAKKALGGQTAWMVGNGGATASFWGLKGSEDLGGGYQAVFELESYFSVQNGTFGRFAGDGFFSRNAWVGINAPWGKLVFGQIGPLYWNSTIFYNPFFNSFVFSPAVIHTYVAVNGQGVGGGGGEWSNAVTYSTAPYDGWQLNAQYAFGNAAGEPGQNKWAGQVQYRGGPITANVVYQQLKFNSVPGDFASSVPGLSTQSAVQAGATYEIGAVKLYGQYQYISNAIAGGGYHVNFGQLGASIQIGVGTVLMSDGMSKSGGERDEFRNTWSVGYDYPLSRRTLVYTAVLGDHATHFSSGYTIGGGIRTLF</sequence>
<dbReference type="AlphaFoldDB" id="A0A6J5EDE9"/>
<comment type="subunit">
    <text evidence="2">Homotrimer.</text>
</comment>
<evidence type="ECO:0000256" key="11">
    <source>
        <dbReference type="SAM" id="SignalP"/>
    </source>
</evidence>
<keyword evidence="14" id="KW-1185">Reference proteome</keyword>
<dbReference type="SUPFAM" id="SSF56935">
    <property type="entry name" value="Porins"/>
    <property type="match status" value="1"/>
</dbReference>
<keyword evidence="7" id="KW-0406">Ion transport</keyword>
<dbReference type="Proteomes" id="UP000494329">
    <property type="component" value="Unassembled WGS sequence"/>
</dbReference>
<dbReference type="InterPro" id="IPR050298">
    <property type="entry name" value="Gram-neg_bact_OMP"/>
</dbReference>
<feature type="chain" id="PRO_5027119335" evidence="11">
    <location>
        <begin position="26"/>
        <end position="347"/>
    </location>
</feature>
<keyword evidence="8" id="KW-0626">Porin</keyword>
<dbReference type="EMBL" id="CADIKF010000038">
    <property type="protein sequence ID" value="CAB3764558.1"/>
    <property type="molecule type" value="Genomic_DNA"/>
</dbReference>
<dbReference type="GO" id="GO:0015288">
    <property type="term" value="F:porin activity"/>
    <property type="evidence" value="ECO:0007669"/>
    <property type="project" value="UniProtKB-KW"/>
</dbReference>
<keyword evidence="3" id="KW-0813">Transport</keyword>
<protein>
    <submittedName>
        <fullName evidence="13">Outer membrane porin protein 32</fullName>
    </submittedName>
</protein>
<evidence type="ECO:0000256" key="1">
    <source>
        <dbReference type="ARBA" id="ARBA00004571"/>
    </source>
</evidence>
<dbReference type="PANTHER" id="PTHR34501:SF9">
    <property type="entry name" value="MAJOR OUTER MEMBRANE PROTEIN P.IA"/>
    <property type="match status" value="1"/>
</dbReference>
<dbReference type="PANTHER" id="PTHR34501">
    <property type="entry name" value="PROTEIN YDDL-RELATED"/>
    <property type="match status" value="1"/>
</dbReference>
<evidence type="ECO:0000313" key="13">
    <source>
        <dbReference type="EMBL" id="CAB3764558.1"/>
    </source>
</evidence>
<organism evidence="13 14">
    <name type="scientific">Paraburkholderia solisilvae</name>
    <dbReference type="NCBI Taxonomy" id="624376"/>
    <lineage>
        <taxon>Bacteria</taxon>
        <taxon>Pseudomonadati</taxon>
        <taxon>Pseudomonadota</taxon>
        <taxon>Betaproteobacteria</taxon>
        <taxon>Burkholderiales</taxon>
        <taxon>Burkholderiaceae</taxon>
        <taxon>Paraburkholderia</taxon>
    </lineage>
</organism>
<evidence type="ECO:0000256" key="10">
    <source>
        <dbReference type="ARBA" id="ARBA00023237"/>
    </source>
</evidence>
<evidence type="ECO:0000256" key="9">
    <source>
        <dbReference type="ARBA" id="ARBA00023136"/>
    </source>
</evidence>
<keyword evidence="6 11" id="KW-0732">Signal</keyword>
<evidence type="ECO:0000313" key="14">
    <source>
        <dbReference type="Proteomes" id="UP000494329"/>
    </source>
</evidence>
<comment type="subcellular location">
    <subcellularLocation>
        <location evidence="1">Cell outer membrane</location>
        <topology evidence="1">Multi-pass membrane protein</topology>
    </subcellularLocation>
</comment>
<dbReference type="GO" id="GO:0009279">
    <property type="term" value="C:cell outer membrane"/>
    <property type="evidence" value="ECO:0007669"/>
    <property type="project" value="UniProtKB-SubCell"/>
</dbReference>
<dbReference type="GO" id="GO:0046930">
    <property type="term" value="C:pore complex"/>
    <property type="evidence" value="ECO:0007669"/>
    <property type="project" value="UniProtKB-KW"/>
</dbReference>
<evidence type="ECO:0000259" key="12">
    <source>
        <dbReference type="Pfam" id="PF13609"/>
    </source>
</evidence>
<keyword evidence="10" id="KW-0998">Cell outer membrane</keyword>
<dbReference type="CDD" id="cd00342">
    <property type="entry name" value="gram_neg_porins"/>
    <property type="match status" value="1"/>
</dbReference>